<protein>
    <submittedName>
        <fullName evidence="1">DUF4262 domain-containing protein</fullName>
    </submittedName>
</protein>
<dbReference type="AlphaFoldDB" id="A0A2G5P9P1"/>
<dbReference type="Pfam" id="PF14081">
    <property type="entry name" value="DUF4262"/>
    <property type="match status" value="1"/>
</dbReference>
<keyword evidence="2" id="KW-1185">Reference proteome</keyword>
<reference evidence="1 2" key="1">
    <citation type="journal article" date="2017" name="Infect. Genet. Evol.">
        <title>The new phylogeny of the genus Mycobacterium: The old and the news.</title>
        <authorList>
            <person name="Tortoli E."/>
            <person name="Fedrizzi T."/>
            <person name="Meehan C.J."/>
            <person name="Trovato A."/>
            <person name="Grottola A."/>
            <person name="Giacobazzi E."/>
            <person name="Serpini G.F."/>
            <person name="Tagliazucchi S."/>
            <person name="Fabio A."/>
            <person name="Bettua C."/>
            <person name="Bertorelli R."/>
            <person name="Frascaro F."/>
            <person name="De Sanctis V."/>
            <person name="Pecorari M."/>
            <person name="Jousson O."/>
            <person name="Segata N."/>
            <person name="Cirillo D.M."/>
        </authorList>
    </citation>
    <scope>NUCLEOTIDE SEQUENCE [LARGE SCALE GENOMIC DNA]</scope>
    <source>
        <strain evidence="1 2">CIP1034565</strain>
    </source>
</reference>
<accession>A0A2G5P9P1</accession>
<evidence type="ECO:0000313" key="1">
    <source>
        <dbReference type="EMBL" id="PIB75081.1"/>
    </source>
</evidence>
<comment type="caution">
    <text evidence="1">The sequence shown here is derived from an EMBL/GenBank/DDBJ whole genome shotgun (WGS) entry which is preliminary data.</text>
</comment>
<dbReference type="InterPro" id="IPR025358">
    <property type="entry name" value="DUF4262"/>
</dbReference>
<name>A0A2G5P9P1_9MYCO</name>
<dbReference type="RefSeq" id="WP_090585086.1">
    <property type="nucleotide sequence ID" value="NZ_CP104302.1"/>
</dbReference>
<dbReference type="EMBL" id="PDCN02000012">
    <property type="protein sequence ID" value="PIB75081.1"/>
    <property type="molecule type" value="Genomic_DNA"/>
</dbReference>
<proteinExistence type="predicted"/>
<gene>
    <name evidence="1" type="ORF">CQY22_010780</name>
</gene>
<evidence type="ECO:0000313" key="2">
    <source>
        <dbReference type="Proteomes" id="UP000230551"/>
    </source>
</evidence>
<sequence>MCWLCDHPDATVEDYLDILRGEIDKHGWAVQYVEDPRHAFAYTVGLHARGLAELVVTGVTAERAVMLLNGIADYCVKRVQPKPGETMTLPGGIAEFVQVRRPDVHLLNAIRIYGPEVCALQVVWADRRGHWPWCPDFDGGRGSQPVLGARVVRGDNRATRRRRSA</sequence>
<dbReference type="Proteomes" id="UP000230551">
    <property type="component" value="Unassembled WGS sequence"/>
</dbReference>
<dbReference type="STRING" id="85968.GCA_900073015_00253"/>
<dbReference type="OrthoDB" id="511192at2"/>
<organism evidence="1 2">
    <name type="scientific">Mycolicibacterium brumae</name>
    <dbReference type="NCBI Taxonomy" id="85968"/>
    <lineage>
        <taxon>Bacteria</taxon>
        <taxon>Bacillati</taxon>
        <taxon>Actinomycetota</taxon>
        <taxon>Actinomycetes</taxon>
        <taxon>Mycobacteriales</taxon>
        <taxon>Mycobacteriaceae</taxon>
        <taxon>Mycolicibacterium</taxon>
    </lineage>
</organism>